<dbReference type="InterPro" id="IPR036676">
    <property type="entry name" value="PurM-like_C_sf"/>
</dbReference>
<name>A0A139SXK0_9GAMM</name>
<keyword evidence="2" id="KW-0460">Magnesium</keyword>
<proteinExistence type="inferred from homology"/>
<dbReference type="AlphaFoldDB" id="A0A139SXK0"/>
<dbReference type="NCBIfam" id="TIGR01379">
    <property type="entry name" value="thiL"/>
    <property type="match status" value="1"/>
</dbReference>
<feature type="binding site" evidence="2">
    <location>
        <position position="212"/>
    </location>
    <ligand>
        <name>Mg(2+)</name>
        <dbReference type="ChEBI" id="CHEBI:18420"/>
        <label>5</label>
    </ligand>
</feature>
<dbReference type="Pfam" id="PF00586">
    <property type="entry name" value="AIRS"/>
    <property type="match status" value="1"/>
</dbReference>
<evidence type="ECO:0000256" key="2">
    <source>
        <dbReference type="HAMAP-Rule" id="MF_02128"/>
    </source>
</evidence>
<keyword evidence="2" id="KW-0479">Metal-binding</keyword>
<keyword evidence="2" id="KW-0547">Nucleotide-binding</keyword>
<dbReference type="PANTHER" id="PTHR30270">
    <property type="entry name" value="THIAMINE-MONOPHOSPHATE KINASE"/>
    <property type="match status" value="1"/>
</dbReference>
<feature type="binding site" evidence="2">
    <location>
        <position position="73"/>
    </location>
    <ligand>
        <name>Mg(2+)</name>
        <dbReference type="ChEBI" id="CHEBI:18420"/>
        <label>2</label>
    </ligand>
</feature>
<comment type="pathway">
    <text evidence="2">Cofactor biosynthesis; thiamine diphosphate biosynthesis; thiamine diphosphate from thiamine phosphate: step 1/1.</text>
</comment>
<dbReference type="Gene3D" id="3.30.1330.10">
    <property type="entry name" value="PurM-like, N-terminal domain"/>
    <property type="match status" value="1"/>
</dbReference>
<dbReference type="RefSeq" id="WP_068387372.1">
    <property type="nucleotide sequence ID" value="NZ_LSZO01000042.1"/>
</dbReference>
<dbReference type="GO" id="GO:0009229">
    <property type="term" value="P:thiamine diphosphate biosynthetic process"/>
    <property type="evidence" value="ECO:0007669"/>
    <property type="project" value="UniProtKB-UniRule"/>
</dbReference>
<feature type="binding site" evidence="2">
    <location>
        <position position="211"/>
    </location>
    <ligand>
        <name>ATP</name>
        <dbReference type="ChEBI" id="CHEBI:30616"/>
    </ligand>
</feature>
<dbReference type="PIRSF" id="PIRSF005303">
    <property type="entry name" value="Thiam_monoph_kin"/>
    <property type="match status" value="1"/>
</dbReference>
<dbReference type="GO" id="GO:0005524">
    <property type="term" value="F:ATP binding"/>
    <property type="evidence" value="ECO:0007669"/>
    <property type="project" value="UniProtKB-UniRule"/>
</dbReference>
<gene>
    <name evidence="2" type="primary">thiL</name>
    <name evidence="5" type="ORF">AXE65_10165</name>
</gene>
<dbReference type="Gene3D" id="3.90.650.10">
    <property type="entry name" value="PurM-like C-terminal domain"/>
    <property type="match status" value="1"/>
</dbReference>
<feature type="binding site" evidence="2">
    <location>
        <begin position="119"/>
        <end position="120"/>
    </location>
    <ligand>
        <name>ATP</name>
        <dbReference type="ChEBI" id="CHEBI:30616"/>
    </ligand>
</feature>
<organism evidence="5 6">
    <name type="scientific">Ventosimonas gracilis</name>
    <dbReference type="NCBI Taxonomy" id="1680762"/>
    <lineage>
        <taxon>Bacteria</taxon>
        <taxon>Pseudomonadati</taxon>
        <taxon>Pseudomonadota</taxon>
        <taxon>Gammaproteobacteria</taxon>
        <taxon>Pseudomonadales</taxon>
        <taxon>Ventosimonadaceae</taxon>
        <taxon>Ventosimonas</taxon>
    </lineage>
</organism>
<dbReference type="Proteomes" id="UP000072660">
    <property type="component" value="Unassembled WGS sequence"/>
</dbReference>
<comment type="function">
    <text evidence="2">Catalyzes the ATP-dependent phosphorylation of thiamine-monophosphate (TMP) to form thiamine-pyrophosphate (TPP), the active form of vitamin B1.</text>
</comment>
<feature type="binding site" evidence="2">
    <location>
        <position position="44"/>
    </location>
    <ligand>
        <name>Mg(2+)</name>
        <dbReference type="ChEBI" id="CHEBI:18420"/>
        <label>1</label>
    </ligand>
</feature>
<dbReference type="OrthoDB" id="9802811at2"/>
<dbReference type="EC" id="2.7.4.16" evidence="2"/>
<keyword evidence="2" id="KW-0067">ATP-binding</keyword>
<keyword evidence="2" id="KW-0808">Transferase</keyword>
<feature type="domain" description="PurM-like C-terminal" evidence="4">
    <location>
        <begin position="148"/>
        <end position="297"/>
    </location>
</feature>
<dbReference type="HAMAP" id="MF_02128">
    <property type="entry name" value="TMP_kinase"/>
    <property type="match status" value="1"/>
</dbReference>
<feature type="binding site" evidence="2">
    <location>
        <position position="52"/>
    </location>
    <ligand>
        <name>substrate</name>
    </ligand>
</feature>
<feature type="binding site" evidence="2">
    <location>
        <position position="45"/>
    </location>
    <ligand>
        <name>Mg(2+)</name>
        <dbReference type="ChEBI" id="CHEBI:18420"/>
        <label>1</label>
    </ligand>
</feature>
<dbReference type="Pfam" id="PF02769">
    <property type="entry name" value="AIRS_C"/>
    <property type="match status" value="1"/>
</dbReference>
<feature type="binding site" evidence="2">
    <location>
        <position position="209"/>
    </location>
    <ligand>
        <name>Mg(2+)</name>
        <dbReference type="ChEBI" id="CHEBI:18420"/>
        <label>3</label>
    </ligand>
</feature>
<comment type="caution">
    <text evidence="5">The sequence shown here is derived from an EMBL/GenBank/DDBJ whole genome shotgun (WGS) entry which is preliminary data.</text>
</comment>
<evidence type="ECO:0000313" key="5">
    <source>
        <dbReference type="EMBL" id="KXU39132.1"/>
    </source>
</evidence>
<dbReference type="SUPFAM" id="SSF55326">
    <property type="entry name" value="PurM N-terminal domain-like"/>
    <property type="match status" value="1"/>
</dbReference>
<keyword evidence="1 2" id="KW-0784">Thiamine biosynthesis</keyword>
<dbReference type="InterPro" id="IPR016188">
    <property type="entry name" value="PurM-like_N"/>
</dbReference>
<keyword evidence="2 5" id="KW-0418">Kinase</keyword>
<evidence type="ECO:0000259" key="3">
    <source>
        <dbReference type="Pfam" id="PF00586"/>
    </source>
</evidence>
<comment type="caution">
    <text evidence="2">Lacks conserved residue(s) required for the propagation of feature annotation.</text>
</comment>
<dbReference type="CDD" id="cd02194">
    <property type="entry name" value="ThiL"/>
    <property type="match status" value="1"/>
</dbReference>
<dbReference type="InterPro" id="IPR010918">
    <property type="entry name" value="PurM-like_C_dom"/>
</dbReference>
<evidence type="ECO:0000259" key="4">
    <source>
        <dbReference type="Pfam" id="PF02769"/>
    </source>
</evidence>
<feature type="binding site" evidence="2">
    <location>
        <position position="260"/>
    </location>
    <ligand>
        <name>substrate</name>
    </ligand>
</feature>
<feature type="domain" description="PurM-like N-terminal" evidence="3">
    <location>
        <begin position="26"/>
        <end position="136"/>
    </location>
</feature>
<dbReference type="SUPFAM" id="SSF56042">
    <property type="entry name" value="PurM C-terminal domain-like"/>
    <property type="match status" value="1"/>
</dbReference>
<dbReference type="InterPro" id="IPR036921">
    <property type="entry name" value="PurM-like_N_sf"/>
</dbReference>
<dbReference type="UniPathway" id="UPA00060">
    <property type="reaction ID" value="UER00142"/>
</dbReference>
<dbReference type="GO" id="GO:0009030">
    <property type="term" value="F:thiamine-phosphate kinase activity"/>
    <property type="evidence" value="ECO:0007669"/>
    <property type="project" value="UniProtKB-UniRule"/>
</dbReference>
<evidence type="ECO:0000256" key="1">
    <source>
        <dbReference type="ARBA" id="ARBA00022977"/>
    </source>
</evidence>
<dbReference type="GO" id="GO:0000287">
    <property type="term" value="F:magnesium ion binding"/>
    <property type="evidence" value="ECO:0007669"/>
    <property type="project" value="UniProtKB-UniRule"/>
</dbReference>
<feature type="binding site" evidence="2">
    <location>
        <position position="28"/>
    </location>
    <ligand>
        <name>Mg(2+)</name>
        <dbReference type="ChEBI" id="CHEBI:18420"/>
        <label>4</label>
    </ligand>
</feature>
<dbReference type="EMBL" id="LSZO01000042">
    <property type="protein sequence ID" value="KXU39132.1"/>
    <property type="molecule type" value="Genomic_DNA"/>
</dbReference>
<feature type="binding site" evidence="2">
    <location>
        <position position="28"/>
    </location>
    <ligand>
        <name>Mg(2+)</name>
        <dbReference type="ChEBI" id="CHEBI:18420"/>
        <label>3</label>
    </ligand>
</feature>
<reference evidence="5 6" key="1">
    <citation type="submission" date="2016-02" db="EMBL/GenBank/DDBJ databases">
        <authorList>
            <person name="Wen L."/>
            <person name="He K."/>
            <person name="Yang H."/>
        </authorList>
    </citation>
    <scope>NUCLEOTIDE SEQUENCE [LARGE SCALE GENOMIC DNA]</scope>
    <source>
        <strain evidence="5 6">CV58</strain>
    </source>
</reference>
<feature type="binding site" evidence="2">
    <location>
        <position position="312"/>
    </location>
    <ligand>
        <name>substrate</name>
    </ligand>
</feature>
<dbReference type="PANTHER" id="PTHR30270:SF0">
    <property type="entry name" value="THIAMINE-MONOPHOSPHATE KINASE"/>
    <property type="match status" value="1"/>
</dbReference>
<feature type="binding site" evidence="2">
    <location>
        <position position="73"/>
    </location>
    <ligand>
        <name>Mg(2+)</name>
        <dbReference type="ChEBI" id="CHEBI:18420"/>
        <label>4</label>
    </ligand>
</feature>
<accession>A0A139SXK0</accession>
<evidence type="ECO:0000313" key="6">
    <source>
        <dbReference type="Proteomes" id="UP000072660"/>
    </source>
</evidence>
<comment type="miscellaneous">
    <text evidence="2">Reaction mechanism of ThiL seems to utilize a direct, inline transfer of the gamma-phosphate of ATP to TMP rather than a phosphorylated enzyme intermediate.</text>
</comment>
<sequence>MTEFELIKRYFDFAAPHQEEIALGLGDDCALLQLAADEQLAVSTDSLVCGVHFPENAPPFLLGQRSLAVAASDLAAVGASPLAFTLALTLPEACEDWLREFSRGLKQMAGYCGLALIGGDTCRGPLHLCLTVFGSVPQGQALKRSGARAGDLLCVGGHLGDTGGGLALLQKAPAPTNSAADYLLSRYWTPMPQLALGQWLRGKASAAMDISDGLLADCAHLAEASGVCALINEPLLPLSEALLEHFGDKAAMDYALCAGDDYVLLFSLPPEQLSRLQQAFSHVCVIGHIQEGSGVVLLDSNGQPRQAPQSGWQHFR</sequence>
<feature type="binding site" evidence="2">
    <location>
        <position position="144"/>
    </location>
    <ligand>
        <name>ATP</name>
        <dbReference type="ChEBI" id="CHEBI:30616"/>
    </ligand>
</feature>
<dbReference type="GO" id="GO:0009228">
    <property type="term" value="P:thiamine biosynthetic process"/>
    <property type="evidence" value="ECO:0007669"/>
    <property type="project" value="UniProtKB-KW"/>
</dbReference>
<dbReference type="InterPro" id="IPR006283">
    <property type="entry name" value="ThiL-like"/>
</dbReference>
<comment type="catalytic activity">
    <reaction evidence="2">
        <text>thiamine phosphate + ATP = thiamine diphosphate + ADP</text>
        <dbReference type="Rhea" id="RHEA:15913"/>
        <dbReference type="ChEBI" id="CHEBI:30616"/>
        <dbReference type="ChEBI" id="CHEBI:37575"/>
        <dbReference type="ChEBI" id="CHEBI:58937"/>
        <dbReference type="ChEBI" id="CHEBI:456216"/>
        <dbReference type="EC" id="2.7.4.16"/>
    </reaction>
</comment>
<feature type="binding site" evidence="2">
    <location>
        <position position="73"/>
    </location>
    <ligand>
        <name>Mg(2+)</name>
        <dbReference type="ChEBI" id="CHEBI:18420"/>
        <label>3</label>
    </ligand>
</feature>
<comment type="similarity">
    <text evidence="2">Belongs to the thiamine-monophosphate kinase family.</text>
</comment>
<feature type="binding site" evidence="2">
    <location>
        <position position="120"/>
    </location>
    <ligand>
        <name>Mg(2+)</name>
        <dbReference type="ChEBI" id="CHEBI:18420"/>
        <label>1</label>
    </ligand>
</feature>
<protein>
    <recommendedName>
        <fullName evidence="2">Thiamine-monophosphate kinase</fullName>
        <shortName evidence="2">TMP kinase</shortName>
        <shortName evidence="2">Thiamine-phosphate kinase</shortName>
        <ecNumber evidence="2">2.7.4.16</ecNumber>
    </recommendedName>
</protein>
<feature type="binding site" evidence="2">
    <location>
        <position position="45"/>
    </location>
    <ligand>
        <name>Mg(2+)</name>
        <dbReference type="ChEBI" id="CHEBI:18420"/>
        <label>2</label>
    </ligand>
</feature>
<keyword evidence="6" id="KW-1185">Reference proteome</keyword>
<feature type="binding site" evidence="2">
    <location>
        <position position="43"/>
    </location>
    <ligand>
        <name>Mg(2+)</name>
        <dbReference type="ChEBI" id="CHEBI:18420"/>
        <label>4</label>
    </ligand>
</feature>